<dbReference type="Proteomes" id="UP001230289">
    <property type="component" value="Unassembled WGS sequence"/>
</dbReference>
<keyword evidence="3" id="KW-0378">Hydrolase</keyword>
<name>A0ABU0XC81_9MICO</name>
<dbReference type="SUPFAM" id="SSF56601">
    <property type="entry name" value="beta-lactamase/transpeptidase-like"/>
    <property type="match status" value="1"/>
</dbReference>
<feature type="transmembrane region" description="Helical" evidence="1">
    <location>
        <begin position="16"/>
        <end position="35"/>
    </location>
</feature>
<reference evidence="3 4" key="1">
    <citation type="submission" date="2023-08" db="EMBL/GenBank/DDBJ databases">
        <title>Microbacterium sp. nov., isolated from a waste landfill.</title>
        <authorList>
            <person name="Wen W."/>
        </authorList>
    </citation>
    <scope>NUCLEOTIDE SEQUENCE [LARGE SCALE GENOMIC DNA]</scope>
    <source>
        <strain evidence="3 4">ASV81</strain>
    </source>
</reference>
<dbReference type="GO" id="GO:0016787">
    <property type="term" value="F:hydrolase activity"/>
    <property type="evidence" value="ECO:0007669"/>
    <property type="project" value="UniProtKB-KW"/>
</dbReference>
<dbReference type="EC" id="3.1.1.103" evidence="3"/>
<proteinExistence type="predicted"/>
<accession>A0ABU0XC81</accession>
<evidence type="ECO:0000259" key="2">
    <source>
        <dbReference type="Pfam" id="PF00144"/>
    </source>
</evidence>
<keyword evidence="1" id="KW-0472">Membrane</keyword>
<dbReference type="PANTHER" id="PTHR46825:SF7">
    <property type="entry name" value="D-ALANYL-D-ALANINE CARBOXYPEPTIDASE"/>
    <property type="match status" value="1"/>
</dbReference>
<dbReference type="PANTHER" id="PTHR46825">
    <property type="entry name" value="D-ALANYL-D-ALANINE-CARBOXYPEPTIDASE/ENDOPEPTIDASE AMPH"/>
    <property type="match status" value="1"/>
</dbReference>
<dbReference type="Pfam" id="PF00144">
    <property type="entry name" value="Beta-lactamase"/>
    <property type="match status" value="1"/>
</dbReference>
<gene>
    <name evidence="3" type="ORF">RBR11_02130</name>
</gene>
<keyword evidence="1" id="KW-0812">Transmembrane</keyword>
<dbReference type="EMBL" id="JAVFCB010000001">
    <property type="protein sequence ID" value="MDQ4212708.1"/>
    <property type="molecule type" value="Genomic_DNA"/>
</dbReference>
<evidence type="ECO:0000313" key="3">
    <source>
        <dbReference type="EMBL" id="MDQ4212708.1"/>
    </source>
</evidence>
<organism evidence="3 4">
    <name type="scientific">Microbacterium capsulatum</name>
    <dbReference type="NCBI Taxonomy" id="3041921"/>
    <lineage>
        <taxon>Bacteria</taxon>
        <taxon>Bacillati</taxon>
        <taxon>Actinomycetota</taxon>
        <taxon>Actinomycetes</taxon>
        <taxon>Micrococcales</taxon>
        <taxon>Microbacteriaceae</taxon>
        <taxon>Microbacterium</taxon>
    </lineage>
</organism>
<protein>
    <submittedName>
        <fullName evidence="3">Serine hydrolase domain-containing protein</fullName>
        <ecNumber evidence="3">3.1.1.103</ecNumber>
    </submittedName>
</protein>
<keyword evidence="4" id="KW-1185">Reference proteome</keyword>
<keyword evidence="1" id="KW-1133">Transmembrane helix</keyword>
<evidence type="ECO:0000256" key="1">
    <source>
        <dbReference type="SAM" id="Phobius"/>
    </source>
</evidence>
<sequence length="431" mass="45901">MNAAAQPSGPSTRRRTIGIVAGLVVVVSTLAWFALRPPSSSAPAPAGTTPAPVRGPQADAVARVVQQAMASDHLKAAIVRVTIGGKVVAMQAFGDSMTGVPATTDMHFRNGAVAFEYVSTLLLEYVDEGKVRLDDTVNTWMPDLPEAKTVTLRMLTNQTTGYPDFETDPGWTAAYNADPFHQFTFEERLKDAFNRPLQFAPGTNWSYSHTNFMILGHILSQIGGAPLDRLLQEKVLGPMGLTQTTAYDTATVPEPALHAYSSERRSALGIPPGMSFTEESTYWNPVWGTPIGAAETTTITDMTTTAVAVGTGKLLSSKSFHAMTDSHLIGFGTRMPACGGSCFPQSDAYNYGLGVVLSGSGQLQNPLLSGYSATEAYLPSQKVAVAVATTFLPGAFDVNGDYDNASDRLFREIATALVPDDAPPFGPPRKN</sequence>
<dbReference type="RefSeq" id="WP_308487637.1">
    <property type="nucleotide sequence ID" value="NZ_JAVFCB010000001.1"/>
</dbReference>
<comment type="caution">
    <text evidence="3">The sequence shown here is derived from an EMBL/GenBank/DDBJ whole genome shotgun (WGS) entry which is preliminary data.</text>
</comment>
<dbReference type="Gene3D" id="3.40.710.10">
    <property type="entry name" value="DD-peptidase/beta-lactamase superfamily"/>
    <property type="match status" value="1"/>
</dbReference>
<dbReference type="InterPro" id="IPR001466">
    <property type="entry name" value="Beta-lactam-related"/>
</dbReference>
<dbReference type="InterPro" id="IPR012338">
    <property type="entry name" value="Beta-lactam/transpept-like"/>
</dbReference>
<evidence type="ECO:0000313" key="4">
    <source>
        <dbReference type="Proteomes" id="UP001230289"/>
    </source>
</evidence>
<dbReference type="InterPro" id="IPR050491">
    <property type="entry name" value="AmpC-like"/>
</dbReference>
<feature type="domain" description="Beta-lactamase-related" evidence="2">
    <location>
        <begin position="61"/>
        <end position="405"/>
    </location>
</feature>